<dbReference type="RefSeq" id="WP_062494073.1">
    <property type="nucleotide sequence ID" value="NZ_JBHLWN010000054.1"/>
</dbReference>
<gene>
    <name evidence="7" type="ORF">ACFFK0_14025</name>
</gene>
<evidence type="ECO:0000256" key="2">
    <source>
        <dbReference type="ARBA" id="ARBA00022670"/>
    </source>
</evidence>
<dbReference type="Gene3D" id="3.90.1720.10">
    <property type="entry name" value="endopeptidase domain like (from Nostoc punctiforme)"/>
    <property type="match status" value="1"/>
</dbReference>
<dbReference type="Proteomes" id="UP001589776">
    <property type="component" value="Unassembled WGS sequence"/>
</dbReference>
<keyword evidence="3" id="KW-0378">Hydrolase</keyword>
<keyword evidence="2" id="KW-0645">Protease</keyword>
<keyword evidence="8" id="KW-1185">Reference proteome</keyword>
<keyword evidence="4" id="KW-0788">Thiol protease</keyword>
<name>A0ABV6DLT1_9BACL</name>
<proteinExistence type="inferred from homology"/>
<comment type="similarity">
    <text evidence="1">Belongs to the peptidase C40 family.</text>
</comment>
<feature type="domain" description="SH3b" evidence="5">
    <location>
        <begin position="29"/>
        <end position="93"/>
    </location>
</feature>
<comment type="caution">
    <text evidence="7">The sequence shown here is derived from an EMBL/GenBank/DDBJ whole genome shotgun (WGS) entry which is preliminary data.</text>
</comment>
<dbReference type="SMART" id="SM00287">
    <property type="entry name" value="SH3b"/>
    <property type="match status" value="1"/>
</dbReference>
<evidence type="ECO:0000313" key="8">
    <source>
        <dbReference type="Proteomes" id="UP001589776"/>
    </source>
</evidence>
<reference evidence="7 8" key="1">
    <citation type="submission" date="2024-09" db="EMBL/GenBank/DDBJ databases">
        <authorList>
            <person name="Sun Q."/>
            <person name="Mori K."/>
        </authorList>
    </citation>
    <scope>NUCLEOTIDE SEQUENCE [LARGE SCALE GENOMIC DNA]</scope>
    <source>
        <strain evidence="7 8">CCM 7759</strain>
    </source>
</reference>
<dbReference type="PANTHER" id="PTHR47053:SF1">
    <property type="entry name" value="MUREIN DD-ENDOPEPTIDASE MEPH-RELATED"/>
    <property type="match status" value="1"/>
</dbReference>
<dbReference type="SUPFAM" id="SSF54001">
    <property type="entry name" value="Cysteine proteinases"/>
    <property type="match status" value="1"/>
</dbReference>
<protein>
    <submittedName>
        <fullName evidence="7">C40 family peptidase</fullName>
    </submittedName>
</protein>
<dbReference type="Gene3D" id="2.30.30.40">
    <property type="entry name" value="SH3 Domains"/>
    <property type="match status" value="1"/>
</dbReference>
<dbReference type="InterPro" id="IPR038765">
    <property type="entry name" value="Papain-like_cys_pep_sf"/>
</dbReference>
<organism evidence="7 8">
    <name type="scientific">Paenibacillus chartarius</name>
    <dbReference type="NCBI Taxonomy" id="747481"/>
    <lineage>
        <taxon>Bacteria</taxon>
        <taxon>Bacillati</taxon>
        <taxon>Bacillota</taxon>
        <taxon>Bacilli</taxon>
        <taxon>Bacillales</taxon>
        <taxon>Paenibacillaceae</taxon>
        <taxon>Paenibacillus</taxon>
    </lineage>
</organism>
<dbReference type="PROSITE" id="PS51935">
    <property type="entry name" value="NLPC_P60"/>
    <property type="match status" value="1"/>
</dbReference>
<dbReference type="PANTHER" id="PTHR47053">
    <property type="entry name" value="MUREIN DD-ENDOPEPTIDASE MEPH-RELATED"/>
    <property type="match status" value="1"/>
</dbReference>
<feature type="domain" description="NlpC/P60" evidence="6">
    <location>
        <begin position="106"/>
        <end position="251"/>
    </location>
</feature>
<dbReference type="EMBL" id="JBHLWN010000054">
    <property type="protein sequence ID" value="MFC0213558.1"/>
    <property type="molecule type" value="Genomic_DNA"/>
</dbReference>
<evidence type="ECO:0000259" key="5">
    <source>
        <dbReference type="PROSITE" id="PS51781"/>
    </source>
</evidence>
<dbReference type="InterPro" id="IPR003646">
    <property type="entry name" value="SH3-like_bac-type"/>
</dbReference>
<evidence type="ECO:0000313" key="7">
    <source>
        <dbReference type="EMBL" id="MFC0213558.1"/>
    </source>
</evidence>
<evidence type="ECO:0000256" key="1">
    <source>
        <dbReference type="ARBA" id="ARBA00007074"/>
    </source>
</evidence>
<dbReference type="Pfam" id="PF08239">
    <property type="entry name" value="SH3_3"/>
    <property type="match status" value="1"/>
</dbReference>
<dbReference type="InterPro" id="IPR051202">
    <property type="entry name" value="Peptidase_C40"/>
</dbReference>
<evidence type="ECO:0000256" key="4">
    <source>
        <dbReference type="ARBA" id="ARBA00022807"/>
    </source>
</evidence>
<dbReference type="PROSITE" id="PS51781">
    <property type="entry name" value="SH3B"/>
    <property type="match status" value="1"/>
</dbReference>
<dbReference type="InterPro" id="IPR000064">
    <property type="entry name" value="NLP_P60_dom"/>
</dbReference>
<sequence length="252" mass="27564">MKKKLAMALFVTTFIAGTISLGQDSASAAKGDAVIVKSVNFRDKPSLSSERIRYLQAGEHVNILERVNPYWYKIKDGQGQTGYVTTQSRYISVGGASSGETAQTAAGTAKNVIEAGIKYLGTPYEFGSSRSNTRTFDCSDFVRQAFKDGAGIILPGNSRTQAEYVKKIGKTTTNWRDLKPGDIMFFMSYKGSKSSNYSGIDKSAQRITHNGIYLGNGKILHTYSVKSGGVRIDSIEGKHWEYRFVFGGSVLK</sequence>
<dbReference type="Pfam" id="PF00877">
    <property type="entry name" value="NLPC_P60"/>
    <property type="match status" value="1"/>
</dbReference>
<accession>A0ABV6DLT1</accession>
<evidence type="ECO:0000256" key="3">
    <source>
        <dbReference type="ARBA" id="ARBA00022801"/>
    </source>
</evidence>
<evidence type="ECO:0000259" key="6">
    <source>
        <dbReference type="PROSITE" id="PS51935"/>
    </source>
</evidence>